<keyword evidence="4 6" id="KW-1133">Transmembrane helix</keyword>
<accession>A0ABV3RNX8</accession>
<dbReference type="NCBIfam" id="TIGR00360">
    <property type="entry name" value="ComEC_N-term"/>
    <property type="match status" value="1"/>
</dbReference>
<feature type="transmembrane region" description="Helical" evidence="6">
    <location>
        <begin position="409"/>
        <end position="431"/>
    </location>
</feature>
<feature type="transmembrane region" description="Helical" evidence="6">
    <location>
        <begin position="503"/>
        <end position="521"/>
    </location>
</feature>
<dbReference type="InterPro" id="IPR052159">
    <property type="entry name" value="Competence_DNA_uptake"/>
</dbReference>
<feature type="transmembrane region" description="Helical" evidence="6">
    <location>
        <begin position="437"/>
        <end position="464"/>
    </location>
</feature>
<evidence type="ECO:0000256" key="2">
    <source>
        <dbReference type="ARBA" id="ARBA00022475"/>
    </source>
</evidence>
<evidence type="ECO:0000256" key="5">
    <source>
        <dbReference type="ARBA" id="ARBA00023136"/>
    </source>
</evidence>
<keyword evidence="3 6" id="KW-0812">Transmembrane</keyword>
<evidence type="ECO:0000313" key="10">
    <source>
        <dbReference type="Proteomes" id="UP001556098"/>
    </source>
</evidence>
<feature type="transmembrane region" description="Helical" evidence="6">
    <location>
        <begin position="377"/>
        <end position="397"/>
    </location>
</feature>
<keyword evidence="10" id="KW-1185">Reference proteome</keyword>
<evidence type="ECO:0000259" key="8">
    <source>
        <dbReference type="Pfam" id="PF13567"/>
    </source>
</evidence>
<keyword evidence="2" id="KW-1003">Cell membrane</keyword>
<evidence type="ECO:0000256" key="6">
    <source>
        <dbReference type="SAM" id="Phobius"/>
    </source>
</evidence>
<sequence length="695" mass="73017">MGGLSRLSERGAAQIGAVLIAQRGHLLCWVPVCLAVGIGTYFSVKSEPETSDFVTLALVAGALILSARALPESLSFLPVALALCLAGFGIAGVRAHAVAAPTLDWRYYGPVEGRVVAMDRSQSDALRLTLDRVRLERVPPDRTPERVRISLHGEGTTGITPEPGLRVMTTAHLSPPSGPVEPGGFDFQRHAWFARLGAVGYTRVPLVGVASPEAGQAGLLVFRIRMAASAHIRATLPGDTGGFAAAVTTGDRSAISRDALEALRASNLTHLLAISGLHMGLLTAVVIAALRLIFAAHPHTALHWPTKGIAATGALIAACGYLALSGGNVATQRAFIMVAVALAALIIGRRAISLRAVAVAATLVLILRPEALMGPGFQMSFAATTALVAVFGWLRGVEHGLLPRWSRPAFGVFISSLVAGLATAPIAAAHFNAIAHYGLIANLLSVPLMGVLVIPAAVLALVLAPLGLEWIGLWLMGLGLDWILGVAHWVAAIDGARGHVVGPGPWVLPLLSLGFLLLILWQGRLRWVGLAAMAASFALWQTAERPDVLISDTGTLVGVMTAEGRALSKAKGASFVARNWLENDGSGVSQSAAAKLWQPGPLVHLSGKRAVAGFKGCARAQTVVASVEAAHLQNSCTLFDPPRLRHTGAVALYRQGEGWRMRTARDAAGDRLWTAWPDQPPEGDQYVRINPTSRP</sequence>
<feature type="transmembrane region" description="Helical" evidence="6">
    <location>
        <begin position="354"/>
        <end position="371"/>
    </location>
</feature>
<dbReference type="InterPro" id="IPR025405">
    <property type="entry name" value="DUF4131"/>
</dbReference>
<feature type="transmembrane region" description="Helical" evidence="6">
    <location>
        <begin position="26"/>
        <end position="44"/>
    </location>
</feature>
<dbReference type="RefSeq" id="WP_367878381.1">
    <property type="nucleotide sequence ID" value="NZ_JBFNXX010000010.1"/>
</dbReference>
<evidence type="ECO:0000256" key="4">
    <source>
        <dbReference type="ARBA" id="ARBA00022989"/>
    </source>
</evidence>
<evidence type="ECO:0000313" key="9">
    <source>
        <dbReference type="EMBL" id="MEW9920677.1"/>
    </source>
</evidence>
<feature type="transmembrane region" description="Helical" evidence="6">
    <location>
        <begin position="306"/>
        <end position="324"/>
    </location>
</feature>
<dbReference type="Proteomes" id="UP001556098">
    <property type="component" value="Unassembled WGS sequence"/>
</dbReference>
<comment type="caution">
    <text evidence="9">The sequence shown here is derived from an EMBL/GenBank/DDBJ whole genome shotgun (WGS) entry which is preliminary data.</text>
</comment>
<dbReference type="PANTHER" id="PTHR30619:SF1">
    <property type="entry name" value="RECOMBINATION PROTEIN 2"/>
    <property type="match status" value="1"/>
</dbReference>
<name>A0ABV3RNX8_9RHOB</name>
<gene>
    <name evidence="9" type="ORF">AB2B41_13760</name>
</gene>
<dbReference type="PANTHER" id="PTHR30619">
    <property type="entry name" value="DNA INTERNALIZATION/COMPETENCE PROTEIN COMEC/REC2"/>
    <property type="match status" value="1"/>
</dbReference>
<evidence type="ECO:0000256" key="3">
    <source>
        <dbReference type="ARBA" id="ARBA00022692"/>
    </source>
</evidence>
<evidence type="ECO:0000259" key="7">
    <source>
        <dbReference type="Pfam" id="PF03772"/>
    </source>
</evidence>
<dbReference type="Pfam" id="PF13567">
    <property type="entry name" value="DUF4131"/>
    <property type="match status" value="1"/>
</dbReference>
<feature type="domain" description="ComEC/Rec2-related protein" evidence="7">
    <location>
        <begin position="248"/>
        <end position="523"/>
    </location>
</feature>
<feature type="domain" description="DUF4131" evidence="8">
    <location>
        <begin position="54"/>
        <end position="201"/>
    </location>
</feature>
<dbReference type="InterPro" id="IPR004477">
    <property type="entry name" value="ComEC_N"/>
</dbReference>
<protein>
    <submittedName>
        <fullName evidence="9">ComEC/Rec2 family competence protein</fullName>
    </submittedName>
</protein>
<feature type="transmembrane region" description="Helical" evidence="6">
    <location>
        <begin position="271"/>
        <end position="294"/>
    </location>
</feature>
<feature type="transmembrane region" description="Helical" evidence="6">
    <location>
        <begin position="74"/>
        <end position="93"/>
    </location>
</feature>
<dbReference type="Pfam" id="PF03772">
    <property type="entry name" value="Competence"/>
    <property type="match status" value="1"/>
</dbReference>
<feature type="transmembrane region" description="Helical" evidence="6">
    <location>
        <begin position="471"/>
        <end position="491"/>
    </location>
</feature>
<evidence type="ECO:0000256" key="1">
    <source>
        <dbReference type="ARBA" id="ARBA00004651"/>
    </source>
</evidence>
<comment type="subcellular location">
    <subcellularLocation>
        <location evidence="1">Cell membrane</location>
        <topology evidence="1">Multi-pass membrane protein</topology>
    </subcellularLocation>
</comment>
<proteinExistence type="predicted"/>
<dbReference type="EMBL" id="JBFNXX010000010">
    <property type="protein sequence ID" value="MEW9920677.1"/>
    <property type="molecule type" value="Genomic_DNA"/>
</dbReference>
<reference evidence="9 10" key="1">
    <citation type="submission" date="2024-07" db="EMBL/GenBank/DDBJ databases">
        <title>Marimonas sp.nov., isolated from tidal-flat sediment.</title>
        <authorList>
            <person name="Jayan J.N."/>
            <person name="Lee S.S."/>
        </authorList>
    </citation>
    <scope>NUCLEOTIDE SEQUENCE [LARGE SCALE GENOMIC DNA]</scope>
    <source>
        <strain evidence="9 10">MJW-29</strain>
    </source>
</reference>
<organism evidence="9 10">
    <name type="scientific">Sulfitobacter sediminis</name>
    <dbReference type="NCBI Taxonomy" id="3234186"/>
    <lineage>
        <taxon>Bacteria</taxon>
        <taxon>Pseudomonadati</taxon>
        <taxon>Pseudomonadota</taxon>
        <taxon>Alphaproteobacteria</taxon>
        <taxon>Rhodobacterales</taxon>
        <taxon>Roseobacteraceae</taxon>
        <taxon>Sulfitobacter</taxon>
    </lineage>
</organism>
<keyword evidence="5 6" id="KW-0472">Membrane</keyword>